<dbReference type="Proteomes" id="UP000175989">
    <property type="component" value="Unassembled WGS sequence"/>
</dbReference>
<dbReference type="InterPro" id="IPR016980">
    <property type="entry name" value="S-AdoMet-dep_MeTrfase_Alr7345"/>
</dbReference>
<dbReference type="AlphaFoldDB" id="A0A1E7X4X7"/>
<accession>A0A1E7X4X7</accession>
<organism evidence="2 3">
    <name type="scientific">Duganella phyllosphaerae</name>
    <dbReference type="NCBI Taxonomy" id="762836"/>
    <lineage>
        <taxon>Bacteria</taxon>
        <taxon>Pseudomonadati</taxon>
        <taxon>Pseudomonadota</taxon>
        <taxon>Betaproteobacteria</taxon>
        <taxon>Burkholderiales</taxon>
        <taxon>Oxalobacteraceae</taxon>
        <taxon>Telluria group</taxon>
        <taxon>Duganella</taxon>
    </lineage>
</organism>
<keyword evidence="1" id="KW-0732">Signal</keyword>
<evidence type="ECO:0000256" key="1">
    <source>
        <dbReference type="SAM" id="SignalP"/>
    </source>
</evidence>
<evidence type="ECO:0008006" key="4">
    <source>
        <dbReference type="Google" id="ProtNLM"/>
    </source>
</evidence>
<dbReference type="OrthoDB" id="9801692at2"/>
<feature type="chain" id="PRO_5009208368" description="Methyltransferase" evidence="1">
    <location>
        <begin position="23"/>
        <end position="272"/>
    </location>
</feature>
<dbReference type="EMBL" id="LROM01000060">
    <property type="protein sequence ID" value="OFA07497.1"/>
    <property type="molecule type" value="Genomic_DNA"/>
</dbReference>
<gene>
    <name evidence="2" type="ORF">DUPY_12370</name>
</gene>
<proteinExistence type="predicted"/>
<feature type="signal peptide" evidence="1">
    <location>
        <begin position="1"/>
        <end position="22"/>
    </location>
</feature>
<dbReference type="PIRSF" id="PIRSF031679">
    <property type="entry name" value="Mtase_Alr7345_prd"/>
    <property type="match status" value="1"/>
</dbReference>
<dbReference type="PATRIC" id="fig|762836.4.peg.1288"/>
<protein>
    <recommendedName>
        <fullName evidence="4">Methyltransferase</fullName>
    </recommendedName>
</protein>
<dbReference type="SUPFAM" id="SSF53335">
    <property type="entry name" value="S-adenosyl-L-methionine-dependent methyltransferases"/>
    <property type="match status" value="1"/>
</dbReference>
<evidence type="ECO:0000313" key="2">
    <source>
        <dbReference type="EMBL" id="OFA07497.1"/>
    </source>
</evidence>
<name>A0A1E7X4X7_9BURK</name>
<dbReference type="CDD" id="cd02440">
    <property type="entry name" value="AdoMet_MTases"/>
    <property type="match status" value="1"/>
</dbReference>
<evidence type="ECO:0000313" key="3">
    <source>
        <dbReference type="Proteomes" id="UP000175989"/>
    </source>
</evidence>
<dbReference type="InterPro" id="IPR029063">
    <property type="entry name" value="SAM-dependent_MTases_sf"/>
</dbReference>
<comment type="caution">
    <text evidence="2">The sequence shown here is derived from an EMBL/GenBank/DDBJ whole genome shotgun (WGS) entry which is preliminary data.</text>
</comment>
<keyword evidence="3" id="KW-1185">Reference proteome</keyword>
<reference evidence="3" key="1">
    <citation type="journal article" date="2016" name="Front. Microbiol.">
        <title>Molecular Keys to the Janthinobacterium and Duganella spp. Interaction with the Plant Pathogen Fusarium graminearum.</title>
        <authorList>
            <person name="Haack F.S."/>
            <person name="Poehlein A."/>
            <person name="Kroger C."/>
            <person name="Voigt C.A."/>
            <person name="Piepenbring M."/>
            <person name="Bode H.B."/>
            <person name="Daniel R."/>
            <person name="Schafer W."/>
            <person name="Streit W.R."/>
        </authorList>
    </citation>
    <scope>NUCLEOTIDE SEQUENCE [LARGE SCALE GENOMIC DNA]</scope>
    <source>
        <strain evidence="3">T54</strain>
    </source>
</reference>
<dbReference type="Gene3D" id="3.40.50.150">
    <property type="entry name" value="Vaccinia Virus protein VP39"/>
    <property type="match status" value="1"/>
</dbReference>
<dbReference type="RefSeq" id="WP_070246967.1">
    <property type="nucleotide sequence ID" value="NZ_LROM01000060.1"/>
</dbReference>
<sequence length="272" mass="29619">MKKYLVAALACTTLFAAGGASAQAVDAKLKAAIGASSRTPANVQRDASRHPYETLTFFGIRPNMTVVELAPGAGWYTEILAPYLRDNGKLIAAGNDLASPNERERKGAERFMERLNANPAVYNKVALGVFSPPRKYEFAPNNSVDMVLTFRNIHNWIPTGPDNLKALFTSVYDSLKPGGVFGVVEHRLPASQTQDATASTGYMHEKYVIGLAEAAGFKLAAKSEINANPKDKADHKNGVWALPPTFTNKDEDRAKYQAIGESDRMTLKFVKP</sequence>